<dbReference type="AlphaFoldDB" id="A0AAW1VCE4"/>
<feature type="transmembrane region" description="Helical" evidence="6">
    <location>
        <begin position="412"/>
        <end position="431"/>
    </location>
</feature>
<keyword evidence="2 6" id="KW-0812">Transmembrane</keyword>
<evidence type="ECO:0000256" key="3">
    <source>
        <dbReference type="ARBA" id="ARBA00022989"/>
    </source>
</evidence>
<dbReference type="Gene3D" id="1.20.1250.20">
    <property type="entry name" value="MFS general substrate transporter like domains"/>
    <property type="match status" value="1"/>
</dbReference>
<dbReference type="GO" id="GO:0022857">
    <property type="term" value="F:transmembrane transporter activity"/>
    <property type="evidence" value="ECO:0007669"/>
    <property type="project" value="InterPro"/>
</dbReference>
<feature type="transmembrane region" description="Helical" evidence="6">
    <location>
        <begin position="480"/>
        <end position="502"/>
    </location>
</feature>
<evidence type="ECO:0000313" key="7">
    <source>
        <dbReference type="EMBL" id="KAK9890814.1"/>
    </source>
</evidence>
<feature type="transmembrane region" description="Helical" evidence="6">
    <location>
        <begin position="176"/>
        <end position="198"/>
    </location>
</feature>
<feature type="transmembrane region" description="Helical" evidence="6">
    <location>
        <begin position="381"/>
        <end position="406"/>
    </location>
</feature>
<evidence type="ECO:0000313" key="8">
    <source>
        <dbReference type="Proteomes" id="UP001431783"/>
    </source>
</evidence>
<feature type="transmembrane region" description="Helical" evidence="6">
    <location>
        <begin position="313"/>
        <end position="332"/>
    </location>
</feature>
<comment type="subcellular location">
    <subcellularLocation>
        <location evidence="1">Membrane</location>
    </subcellularLocation>
</comment>
<dbReference type="PANTHER" id="PTHR48021">
    <property type="match status" value="1"/>
</dbReference>
<feature type="region of interest" description="Disordered" evidence="5">
    <location>
        <begin position="1"/>
        <end position="43"/>
    </location>
</feature>
<dbReference type="Proteomes" id="UP001431783">
    <property type="component" value="Unassembled WGS sequence"/>
</dbReference>
<organism evidence="7 8">
    <name type="scientific">Henosepilachna vigintioctopunctata</name>
    <dbReference type="NCBI Taxonomy" id="420089"/>
    <lineage>
        <taxon>Eukaryota</taxon>
        <taxon>Metazoa</taxon>
        <taxon>Ecdysozoa</taxon>
        <taxon>Arthropoda</taxon>
        <taxon>Hexapoda</taxon>
        <taxon>Insecta</taxon>
        <taxon>Pterygota</taxon>
        <taxon>Neoptera</taxon>
        <taxon>Endopterygota</taxon>
        <taxon>Coleoptera</taxon>
        <taxon>Polyphaga</taxon>
        <taxon>Cucujiformia</taxon>
        <taxon>Coccinelloidea</taxon>
        <taxon>Coccinellidae</taxon>
        <taxon>Epilachninae</taxon>
        <taxon>Epilachnini</taxon>
        <taxon>Henosepilachna</taxon>
    </lineage>
</organism>
<evidence type="ECO:0000256" key="6">
    <source>
        <dbReference type="SAM" id="Phobius"/>
    </source>
</evidence>
<feature type="transmembrane region" description="Helical" evidence="6">
    <location>
        <begin position="443"/>
        <end position="468"/>
    </location>
</feature>
<proteinExistence type="predicted"/>
<name>A0AAW1VCE4_9CUCU</name>
<reference evidence="7 8" key="1">
    <citation type="submission" date="2023-03" db="EMBL/GenBank/DDBJ databases">
        <title>Genome insight into feeding habits of ladybird beetles.</title>
        <authorList>
            <person name="Li H.-S."/>
            <person name="Huang Y.-H."/>
            <person name="Pang H."/>
        </authorList>
    </citation>
    <scope>NUCLEOTIDE SEQUENCE [LARGE SCALE GENOMIC DNA]</scope>
    <source>
        <strain evidence="7">SYSU_2023b</strain>
        <tissue evidence="7">Whole body</tissue>
    </source>
</reference>
<dbReference type="EMBL" id="JARQZJ010000126">
    <property type="protein sequence ID" value="KAK9890814.1"/>
    <property type="molecule type" value="Genomic_DNA"/>
</dbReference>
<feature type="transmembrane region" description="Helical" evidence="6">
    <location>
        <begin position="352"/>
        <end position="369"/>
    </location>
</feature>
<dbReference type="InterPro" id="IPR005828">
    <property type="entry name" value="MFS_sugar_transport-like"/>
</dbReference>
<dbReference type="Pfam" id="PF00083">
    <property type="entry name" value="Sugar_tr"/>
    <property type="match status" value="1"/>
</dbReference>
<feature type="transmembrane region" description="Helical" evidence="6">
    <location>
        <begin position="118"/>
        <end position="138"/>
    </location>
</feature>
<dbReference type="GO" id="GO:0016020">
    <property type="term" value="C:membrane"/>
    <property type="evidence" value="ECO:0007669"/>
    <property type="project" value="UniProtKB-SubCell"/>
</dbReference>
<protein>
    <submittedName>
        <fullName evidence="7">Uncharacterized protein</fullName>
    </submittedName>
</protein>
<feature type="compositionally biased region" description="Basic and acidic residues" evidence="5">
    <location>
        <begin position="15"/>
        <end position="24"/>
    </location>
</feature>
<feature type="transmembrane region" description="Helical" evidence="6">
    <location>
        <begin position="210"/>
        <end position="229"/>
    </location>
</feature>
<evidence type="ECO:0000256" key="4">
    <source>
        <dbReference type="ARBA" id="ARBA00023136"/>
    </source>
</evidence>
<evidence type="ECO:0000256" key="1">
    <source>
        <dbReference type="ARBA" id="ARBA00004370"/>
    </source>
</evidence>
<dbReference type="PANTHER" id="PTHR48021:SF1">
    <property type="entry name" value="GH07001P-RELATED"/>
    <property type="match status" value="1"/>
</dbReference>
<accession>A0AAW1VCE4</accession>
<gene>
    <name evidence="7" type="ORF">WA026_012158</name>
</gene>
<feature type="transmembrane region" description="Helical" evidence="6">
    <location>
        <begin position="235"/>
        <end position="253"/>
    </location>
</feature>
<dbReference type="InterPro" id="IPR050549">
    <property type="entry name" value="MFS_Trehalose_Transporter"/>
</dbReference>
<feature type="transmembrane region" description="Helical" evidence="6">
    <location>
        <begin position="76"/>
        <end position="98"/>
    </location>
</feature>
<comment type="caution">
    <text evidence="7">The sequence shown here is derived from an EMBL/GenBank/DDBJ whole genome shotgun (WGS) entry which is preliminary data.</text>
</comment>
<feature type="compositionally biased region" description="Polar residues" evidence="5">
    <location>
        <begin position="1"/>
        <end position="14"/>
    </location>
</feature>
<keyword evidence="8" id="KW-1185">Reference proteome</keyword>
<evidence type="ECO:0000256" key="2">
    <source>
        <dbReference type="ARBA" id="ARBA00022692"/>
    </source>
</evidence>
<keyword evidence="4 6" id="KW-0472">Membrane</keyword>
<dbReference type="InterPro" id="IPR036259">
    <property type="entry name" value="MFS_trans_sf"/>
</dbReference>
<keyword evidence="3 6" id="KW-1133">Transmembrane helix</keyword>
<feature type="transmembrane region" description="Helical" evidence="6">
    <location>
        <begin position="150"/>
        <end position="170"/>
    </location>
</feature>
<sequence length="537" mass="61745">MQGRSQDNPPSNGRDSYDKKEKSKNSVSLSNNLSTVSQSIHERENLRSQAPYSITEGELRKRLESKRYSGRKITQIYSCFVVSMGHLNFGTCLGWASPMMYHFLQHESQFNEKGFSSFATWMTSMVPLGASVGVGVWTVMGYKKGPRKTLLILSVIYFILLVCLFFSSYMRSLLQASRFFLGFFGVGYMVCGDMLMNDTTHRTLLKYSRIAPRIALLVGVILVQLSGIFSEYTNTAWGCMTTTFLTFIMLYIMPESPVHMYQKGETFAEKSLSWYIGKDNISDTMRRIRRDYEYRRMNIEDKYMLNSNVVRKGVLIVIGIIVFQVGTGYHLFQFYSTIIWSKVPLIDVEWDITVLGIVLIFSRLFWALAHLKLNWPVRKPLMISCTIVATAQLVLATILLFLNIEVCISTNYLRWCCFVCCFFIVFGYELGLNHYTAILLYMYIPFQVYQTVTTIVNSVFWFLVFFIIKFHGFWHTGLPSWLLFLVISIFLYTGTLYMYLFVVEVKHKSLVQIQLDIGGNPTGTRAASGMRLGPSDI</sequence>
<evidence type="ECO:0000256" key="5">
    <source>
        <dbReference type="SAM" id="MobiDB-lite"/>
    </source>
</evidence>
<dbReference type="SUPFAM" id="SSF103473">
    <property type="entry name" value="MFS general substrate transporter"/>
    <property type="match status" value="1"/>
</dbReference>
<feature type="compositionally biased region" description="Low complexity" evidence="5">
    <location>
        <begin position="25"/>
        <end position="39"/>
    </location>
</feature>